<feature type="coiled-coil region" evidence="1">
    <location>
        <begin position="184"/>
        <end position="235"/>
    </location>
</feature>
<evidence type="ECO:0000313" key="3">
    <source>
        <dbReference type="EMBL" id="HGS05752.1"/>
    </source>
</evidence>
<dbReference type="PANTHER" id="PTHR41259">
    <property type="entry name" value="DOUBLE-STRAND BREAK REPAIR RAD50 ATPASE, PUTATIVE-RELATED"/>
    <property type="match status" value="1"/>
</dbReference>
<dbReference type="Gene3D" id="3.40.50.300">
    <property type="entry name" value="P-loop containing nucleotide triphosphate hydrolases"/>
    <property type="match status" value="1"/>
</dbReference>
<dbReference type="InterPro" id="IPR027417">
    <property type="entry name" value="P-loop_NTPase"/>
</dbReference>
<protein>
    <recommendedName>
        <fullName evidence="2">YhaN AAA domain-containing protein</fullName>
    </recommendedName>
</protein>
<dbReference type="PANTHER" id="PTHR41259:SF1">
    <property type="entry name" value="DOUBLE-STRAND BREAK REPAIR RAD50 ATPASE, PUTATIVE-RELATED"/>
    <property type="match status" value="1"/>
</dbReference>
<feature type="domain" description="YhaN AAA" evidence="2">
    <location>
        <begin position="12"/>
        <end position="207"/>
    </location>
</feature>
<name>A0A7V4G9H3_9BACT</name>
<gene>
    <name evidence="3" type="ORF">ENT08_08480</name>
</gene>
<evidence type="ECO:0000259" key="2">
    <source>
        <dbReference type="Pfam" id="PF13514"/>
    </source>
</evidence>
<dbReference type="InterPro" id="IPR038734">
    <property type="entry name" value="YhaN_AAA"/>
</dbReference>
<feature type="coiled-coil region" evidence="1">
    <location>
        <begin position="276"/>
        <end position="303"/>
    </location>
</feature>
<comment type="caution">
    <text evidence="3">The sequence shown here is derived from an EMBL/GenBank/DDBJ whole genome shotgun (WGS) entry which is preliminary data.</text>
</comment>
<proteinExistence type="predicted"/>
<evidence type="ECO:0000256" key="1">
    <source>
        <dbReference type="SAM" id="Coils"/>
    </source>
</evidence>
<sequence length="420" mass="46741">MRLWLKECQVGCAGPFRDRRLPCFTPGFNVLFGLNEAGKTTLLRFLRGMLFGFEKTALTSPDGAEPGGALTLADDNGREWHLSRWGKGKKARLELSSMGVSLPGAAGLTALLHQVSKPVFESVFAFGLEELANLKTLDQQGVRELLYSASLGLGRVSVTGAAGDLKKQAESLFNPDPRAFKPEINQLLGELGRVRQTLRELEKQPQEFQALLAELSRVATELGDLNARLQEAQEKRAWLSKLSQAWPVWQPRGEALADLEVVPVLDFFPPDGLLRLERLSGDLAAHQTAAAELREELGAARRALAACEPDMALLAESGALEDLFREKILFEDRRERLARVALEADKDAARLEEALGRLGPDWDEARLLAFPLSLGWRQDIRERSQRLDAAREAQRRAHDARFSSHRLVQFAQPHNLIHVR</sequence>
<dbReference type="SUPFAM" id="SSF52540">
    <property type="entry name" value="P-loop containing nucleoside triphosphate hydrolases"/>
    <property type="match status" value="2"/>
</dbReference>
<reference evidence="3" key="1">
    <citation type="journal article" date="2020" name="mSystems">
        <title>Genome- and Community-Level Interaction Insights into Carbon Utilization and Element Cycling Functions of Hydrothermarchaeota in Hydrothermal Sediment.</title>
        <authorList>
            <person name="Zhou Z."/>
            <person name="Liu Y."/>
            <person name="Xu W."/>
            <person name="Pan J."/>
            <person name="Luo Z.H."/>
            <person name="Li M."/>
        </authorList>
    </citation>
    <scope>NUCLEOTIDE SEQUENCE [LARGE SCALE GENOMIC DNA]</scope>
    <source>
        <strain evidence="3">SpSt-548</strain>
    </source>
</reference>
<dbReference type="AlphaFoldDB" id="A0A7V4G9H3"/>
<keyword evidence="1" id="KW-0175">Coiled coil</keyword>
<dbReference type="EMBL" id="DSXI01000500">
    <property type="protein sequence ID" value="HGS05752.1"/>
    <property type="molecule type" value="Genomic_DNA"/>
</dbReference>
<organism evidence="3">
    <name type="scientific">Desulfobacca acetoxidans</name>
    <dbReference type="NCBI Taxonomy" id="60893"/>
    <lineage>
        <taxon>Bacteria</taxon>
        <taxon>Pseudomonadati</taxon>
        <taxon>Thermodesulfobacteriota</taxon>
        <taxon>Desulfobaccia</taxon>
        <taxon>Desulfobaccales</taxon>
        <taxon>Desulfobaccaceae</taxon>
        <taxon>Desulfobacca</taxon>
    </lineage>
</organism>
<dbReference type="Pfam" id="PF13514">
    <property type="entry name" value="AAA_27"/>
    <property type="match status" value="1"/>
</dbReference>
<accession>A0A7V4G9H3</accession>